<protein>
    <submittedName>
        <fullName evidence="2">Uncharacterized protein</fullName>
    </submittedName>
</protein>
<keyword evidence="3" id="KW-1185">Reference proteome</keyword>
<sequence>MSRIADILTRSGDTLIGDALGVLALTLFTYGLLHLPGLV</sequence>
<keyword evidence="1" id="KW-0812">Transmembrane</keyword>
<accession>A0AA48H941</accession>
<dbReference type="AlphaFoldDB" id="A0AA48H941"/>
<evidence type="ECO:0000313" key="2">
    <source>
        <dbReference type="EMBL" id="BDW85143.1"/>
    </source>
</evidence>
<organism evidence="2 3">
    <name type="scientific">Roseicyclus marinus</name>
    <dbReference type="NCBI Taxonomy" id="2161673"/>
    <lineage>
        <taxon>Bacteria</taxon>
        <taxon>Pseudomonadati</taxon>
        <taxon>Pseudomonadota</taxon>
        <taxon>Alphaproteobacteria</taxon>
        <taxon>Rhodobacterales</taxon>
        <taxon>Roseobacteraceae</taxon>
        <taxon>Roseicyclus</taxon>
    </lineage>
</organism>
<keyword evidence="1" id="KW-1133">Transmembrane helix</keyword>
<gene>
    <name evidence="2" type="ORF">MACH21_13200</name>
</gene>
<evidence type="ECO:0000256" key="1">
    <source>
        <dbReference type="SAM" id="Phobius"/>
    </source>
</evidence>
<proteinExistence type="predicted"/>
<reference evidence="2 3" key="1">
    <citation type="submission" date="2023-01" db="EMBL/GenBank/DDBJ databases">
        <title>Complete genome sequence of Roseicyclus marinus strain Dej080120_10.</title>
        <authorList>
            <person name="Ueki S."/>
            <person name="Maruyama F."/>
        </authorList>
    </citation>
    <scope>NUCLEOTIDE SEQUENCE [LARGE SCALE GENOMIC DNA]</scope>
    <source>
        <strain evidence="2 3">Dej080120_10</strain>
    </source>
</reference>
<dbReference type="EMBL" id="AP027266">
    <property type="protein sequence ID" value="BDW85143.1"/>
    <property type="molecule type" value="Genomic_DNA"/>
</dbReference>
<dbReference type="KEGG" id="rmai:MACH21_13200"/>
<keyword evidence="1" id="KW-0472">Membrane</keyword>
<feature type="transmembrane region" description="Helical" evidence="1">
    <location>
        <begin position="12"/>
        <end position="33"/>
    </location>
</feature>
<dbReference type="Proteomes" id="UP001337723">
    <property type="component" value="Chromosome"/>
</dbReference>
<name>A0AA48H941_9RHOB</name>
<evidence type="ECO:0000313" key="3">
    <source>
        <dbReference type="Proteomes" id="UP001337723"/>
    </source>
</evidence>